<evidence type="ECO:0000313" key="3">
    <source>
        <dbReference type="Proteomes" id="UP000184301"/>
    </source>
</evidence>
<dbReference type="InterPro" id="IPR006520">
    <property type="entry name" value="Dit_BPSPP_N"/>
</dbReference>
<sequence length="510" mass="56303">MMYKFVDVNEVPAGSVLPAEAMKFNGTYFEREIPGYRTLHVSGREAFSAEISERIIQGVDGAQFVESRLPTRTLTVTYQIIAADDEAYRAAFNKLNGLLNVERVKVLFNDEPGKYFIGTRSSCGDVEPGRNCVTGEIEIYCLDPRKYSTVMKEFTAIKNEDGVMEATIINEGTVPVAIDYEVCHSDESGFVGIISEQGAMQYGSADELDKEKKAKSQRLINYKDGEDFAAMTNGLGTLTESTILKNGTFKTVTLTGKKYLALADVGSGPYWHGASKRIVIPADSNGVSGTNKYTLTAKVWYETGFVKQTGLLEVIVEDTNGEILQDVHIHKGSPSNNIANFTMRVGGKDVKTINYEPTYEAATKQSDGDFAMTKTGELFEFKFGGKKYHFRNAALANRKAAAITVFLGQFGTRGGGSNLVTRMYLYSMSFKKNNVTYYADIPNRYQEGDVCTIDGAKTKFYVNGVNSTEDEVLGTKYFMAPPGTSKVQFVVSDWCDKQPTAVARIREAYL</sequence>
<evidence type="ECO:0000259" key="1">
    <source>
        <dbReference type="Pfam" id="PF05709"/>
    </source>
</evidence>
<dbReference type="STRING" id="1121950.SAMN02745243_02696"/>
<organism evidence="2 3">
    <name type="scientific">Hespellia stercorisuis DSM 15480</name>
    <dbReference type="NCBI Taxonomy" id="1121950"/>
    <lineage>
        <taxon>Bacteria</taxon>
        <taxon>Bacillati</taxon>
        <taxon>Bacillota</taxon>
        <taxon>Clostridia</taxon>
        <taxon>Lachnospirales</taxon>
        <taxon>Lachnospiraceae</taxon>
        <taxon>Hespellia</taxon>
    </lineage>
</organism>
<dbReference type="Proteomes" id="UP000184301">
    <property type="component" value="Unassembled WGS sequence"/>
</dbReference>
<dbReference type="Gene3D" id="2.40.30.200">
    <property type="match status" value="1"/>
</dbReference>
<name>A0A1M6RH23_9FIRM</name>
<dbReference type="Pfam" id="PF05709">
    <property type="entry name" value="Sipho_tail"/>
    <property type="match status" value="1"/>
</dbReference>
<protein>
    <submittedName>
        <fullName evidence="2">Putative phage tail component, N-terminal domain-containing protein</fullName>
    </submittedName>
</protein>
<dbReference type="NCBIfam" id="TIGR01633">
    <property type="entry name" value="phi3626_gp14_N"/>
    <property type="match status" value="1"/>
</dbReference>
<dbReference type="AlphaFoldDB" id="A0A1M6RH23"/>
<dbReference type="InterPro" id="IPR008841">
    <property type="entry name" value="Siphovirus-type_tail_N"/>
</dbReference>
<reference evidence="2 3" key="1">
    <citation type="submission" date="2016-11" db="EMBL/GenBank/DDBJ databases">
        <authorList>
            <person name="Jaros S."/>
            <person name="Januszkiewicz K."/>
            <person name="Wedrychowicz H."/>
        </authorList>
    </citation>
    <scope>NUCLEOTIDE SEQUENCE [LARGE SCALE GENOMIC DNA]</scope>
    <source>
        <strain evidence="2 3">DSM 15480</strain>
    </source>
</reference>
<evidence type="ECO:0000313" key="2">
    <source>
        <dbReference type="EMBL" id="SHK31678.1"/>
    </source>
</evidence>
<gene>
    <name evidence="2" type="ORF">SAMN02745243_02696</name>
</gene>
<feature type="domain" description="Siphovirus-type tail component RIFT-related" evidence="1">
    <location>
        <begin position="56"/>
        <end position="141"/>
    </location>
</feature>
<dbReference type="EMBL" id="FQZY01000042">
    <property type="protein sequence ID" value="SHK31678.1"/>
    <property type="molecule type" value="Genomic_DNA"/>
</dbReference>
<dbReference type="RefSeq" id="WP_073111347.1">
    <property type="nucleotide sequence ID" value="NZ_FQZY01000042.1"/>
</dbReference>
<proteinExistence type="predicted"/>
<accession>A0A1M6RH23</accession>
<keyword evidence="3" id="KW-1185">Reference proteome</keyword>
<dbReference type="OrthoDB" id="3078561at2"/>